<comment type="caution">
    <text evidence="1">Lacks conserved residue(s) required for the propagation of feature annotation.</text>
</comment>
<dbReference type="Proteomes" id="UP000025227">
    <property type="component" value="Unplaced"/>
</dbReference>
<dbReference type="AlphaFoldDB" id="A0A7I4YDG4"/>
<dbReference type="Gene3D" id="1.10.10.1940">
    <property type="match status" value="1"/>
</dbReference>
<dbReference type="WBParaSite" id="HCON_00085950-00001">
    <property type="protein sequence ID" value="HCON_00085950-00001"/>
    <property type="gene ID" value="HCON_00085950"/>
</dbReference>
<dbReference type="InterPro" id="IPR003582">
    <property type="entry name" value="ShKT_dom"/>
</dbReference>
<dbReference type="OrthoDB" id="5890301at2759"/>
<keyword evidence="3" id="KW-0732">Signal</keyword>
<dbReference type="Pfam" id="PF01549">
    <property type="entry name" value="ShK"/>
    <property type="match status" value="1"/>
</dbReference>
<feature type="region of interest" description="Disordered" evidence="2">
    <location>
        <begin position="28"/>
        <end position="107"/>
    </location>
</feature>
<feature type="compositionally biased region" description="Acidic residues" evidence="2">
    <location>
        <begin position="43"/>
        <end position="66"/>
    </location>
</feature>
<evidence type="ECO:0000256" key="3">
    <source>
        <dbReference type="SAM" id="SignalP"/>
    </source>
</evidence>
<proteinExistence type="predicted"/>
<organism evidence="5 6">
    <name type="scientific">Haemonchus contortus</name>
    <name type="common">Barber pole worm</name>
    <dbReference type="NCBI Taxonomy" id="6289"/>
    <lineage>
        <taxon>Eukaryota</taxon>
        <taxon>Metazoa</taxon>
        <taxon>Ecdysozoa</taxon>
        <taxon>Nematoda</taxon>
        <taxon>Chromadorea</taxon>
        <taxon>Rhabditida</taxon>
        <taxon>Rhabditina</taxon>
        <taxon>Rhabditomorpha</taxon>
        <taxon>Strongyloidea</taxon>
        <taxon>Trichostrongylidae</taxon>
        <taxon>Haemonchus</taxon>
    </lineage>
</organism>
<reference evidence="6" key="1">
    <citation type="submission" date="2020-12" db="UniProtKB">
        <authorList>
            <consortium name="WormBaseParasite"/>
        </authorList>
    </citation>
    <scope>IDENTIFICATION</scope>
    <source>
        <strain evidence="6">MHco3</strain>
    </source>
</reference>
<sequence length="139" mass="15059">MAFLLILLLAATVSGKSLDLTKVNVDDLSPDAQKPIFPGAPSTEEDDENFYEADSDVFEEADDELPGEMTDKSSEETNDEPTDEATPAESSSDTEATKEAPKCVDKPNCKSLAREGFCKMNFPDRIKKASCPVACNLCN</sequence>
<protein>
    <submittedName>
        <fullName evidence="6">ShKT domain-containing protein</fullName>
    </submittedName>
</protein>
<feature type="domain" description="ShKT" evidence="4">
    <location>
        <begin position="103"/>
        <end position="138"/>
    </location>
</feature>
<dbReference type="PROSITE" id="PS51670">
    <property type="entry name" value="SHKT"/>
    <property type="match status" value="1"/>
</dbReference>
<evidence type="ECO:0000256" key="2">
    <source>
        <dbReference type="SAM" id="MobiDB-lite"/>
    </source>
</evidence>
<keyword evidence="5" id="KW-1185">Reference proteome</keyword>
<evidence type="ECO:0000313" key="5">
    <source>
        <dbReference type="Proteomes" id="UP000025227"/>
    </source>
</evidence>
<feature type="signal peptide" evidence="3">
    <location>
        <begin position="1"/>
        <end position="15"/>
    </location>
</feature>
<dbReference type="SMART" id="SM00254">
    <property type="entry name" value="ShKT"/>
    <property type="match status" value="1"/>
</dbReference>
<evidence type="ECO:0000256" key="1">
    <source>
        <dbReference type="PROSITE-ProRule" id="PRU01005"/>
    </source>
</evidence>
<name>A0A7I4YDG4_HAECO</name>
<evidence type="ECO:0000259" key="4">
    <source>
        <dbReference type="PROSITE" id="PS51670"/>
    </source>
</evidence>
<evidence type="ECO:0000313" key="6">
    <source>
        <dbReference type="WBParaSite" id="HCON_00085950-00001"/>
    </source>
</evidence>
<feature type="compositionally biased region" description="Basic and acidic residues" evidence="2">
    <location>
        <begin position="95"/>
        <end position="107"/>
    </location>
</feature>
<accession>A0A7I4YDG4</accession>
<feature type="chain" id="PRO_5029905414" evidence="3">
    <location>
        <begin position="16"/>
        <end position="139"/>
    </location>
</feature>